<feature type="repeat" description="RCC1" evidence="1">
    <location>
        <begin position="344"/>
        <end position="405"/>
    </location>
</feature>
<dbReference type="InterPro" id="IPR053245">
    <property type="entry name" value="MitoProcess-Associated"/>
</dbReference>
<dbReference type="InterPro" id="IPR009091">
    <property type="entry name" value="RCC1/BLIP-II"/>
</dbReference>
<dbReference type="PANTHER" id="PTHR47563:SF1">
    <property type="entry name" value="PROTEIN FMP25, MITOCHONDRIAL"/>
    <property type="match status" value="1"/>
</dbReference>
<dbReference type="Proteomes" id="UP000774617">
    <property type="component" value="Unassembled WGS sequence"/>
</dbReference>
<evidence type="ECO:0000256" key="1">
    <source>
        <dbReference type="PROSITE-ProRule" id="PRU00235"/>
    </source>
</evidence>
<dbReference type="SUPFAM" id="SSF50985">
    <property type="entry name" value="RCC1/BLIP-II"/>
    <property type="match status" value="1"/>
</dbReference>
<sequence length="602" mass="65370">MLPTRCLRQSAYTINKTAARGTAQKLKACPARSATTTTRPAPPGKRFPRSVAILTGVGTVAAIYQYSAGNQIYRNVYAEAPEETELIFEKPRKAASSKEENRDIISSQHLQVKRSWENPGVYAWGSNDGRVVAPDSKERYIKTPRRLPFFDGVLLRDVKLDRFFGAAINEKGDLLQWGTAFDKDCNAPAVTLRGKDLKSLALSKDRIIALGSNGKVYSVPVSKEEQETGKKASESSWVPFLSSTAPISYRRLEPKNLASGEKITSVAGGLEHVLLLTSKGRVFSSASSALDYPSKGQLGIPGLSWQTRPQGPYDTPHEITTLKGFDIAKIAAGDYHSVAADKDGRVFSFGDNSFGQLGIQYDPEVPFVDSPSLVPIQSLYRGTGLVPKVTGVAAGGNNTYFTVDATRVSNPGADDSNPPARRNNLGNITADAWACGQGIWGGLGNGRWTHVQDTPTKIPAFSGLFEFDEASNRVVPIRLAQFAVGANHVAGVMANIAYLHAGTVGTGRRTDAASANETNWGADILFFGNNEHYQIGTGKRNNVSNPTYIQPLDQAAERKVRGKEEHRFQITPKKQVKFNGRWVDMEQRVECGRGVTAVYSGV</sequence>
<dbReference type="InterPro" id="IPR000408">
    <property type="entry name" value="Reg_chr_condens"/>
</dbReference>
<dbReference type="PROSITE" id="PS50012">
    <property type="entry name" value="RCC1_3"/>
    <property type="match status" value="2"/>
</dbReference>
<accession>A0ABQ8G581</accession>
<name>A0ABQ8G581_9PEZI</name>
<dbReference type="EMBL" id="JAGTJR010000020">
    <property type="protein sequence ID" value="KAH7044470.1"/>
    <property type="molecule type" value="Genomic_DNA"/>
</dbReference>
<gene>
    <name evidence="2" type="ORF">B0J12DRAFT_180225</name>
</gene>
<reference evidence="2 3" key="1">
    <citation type="journal article" date="2021" name="Nat. Commun.">
        <title>Genetic determinants of endophytism in the Arabidopsis root mycobiome.</title>
        <authorList>
            <person name="Mesny F."/>
            <person name="Miyauchi S."/>
            <person name="Thiergart T."/>
            <person name="Pickel B."/>
            <person name="Atanasova L."/>
            <person name="Karlsson M."/>
            <person name="Huettel B."/>
            <person name="Barry K.W."/>
            <person name="Haridas S."/>
            <person name="Chen C."/>
            <person name="Bauer D."/>
            <person name="Andreopoulos W."/>
            <person name="Pangilinan J."/>
            <person name="LaButti K."/>
            <person name="Riley R."/>
            <person name="Lipzen A."/>
            <person name="Clum A."/>
            <person name="Drula E."/>
            <person name="Henrissat B."/>
            <person name="Kohler A."/>
            <person name="Grigoriev I.V."/>
            <person name="Martin F.M."/>
            <person name="Hacquard S."/>
        </authorList>
    </citation>
    <scope>NUCLEOTIDE SEQUENCE [LARGE SCALE GENOMIC DNA]</scope>
    <source>
        <strain evidence="2 3">MPI-SDFR-AT-0080</strain>
    </source>
</reference>
<dbReference type="PANTHER" id="PTHR47563">
    <property type="entry name" value="PROTEIN FMP25, MITOCHONDRIAL"/>
    <property type="match status" value="1"/>
</dbReference>
<dbReference type="Pfam" id="PF13540">
    <property type="entry name" value="RCC1_2"/>
    <property type="match status" value="1"/>
</dbReference>
<comment type="caution">
    <text evidence="2">The sequence shown here is derived from an EMBL/GenBank/DDBJ whole genome shotgun (WGS) entry which is preliminary data.</text>
</comment>
<keyword evidence="3" id="KW-1185">Reference proteome</keyword>
<evidence type="ECO:0000313" key="3">
    <source>
        <dbReference type="Proteomes" id="UP000774617"/>
    </source>
</evidence>
<feature type="repeat" description="RCC1" evidence="1">
    <location>
        <begin position="280"/>
        <end position="343"/>
    </location>
</feature>
<evidence type="ECO:0000313" key="2">
    <source>
        <dbReference type="EMBL" id="KAH7044470.1"/>
    </source>
</evidence>
<dbReference type="Gene3D" id="2.130.10.30">
    <property type="entry name" value="Regulator of chromosome condensation 1/beta-lactamase-inhibitor protein II"/>
    <property type="match status" value="1"/>
</dbReference>
<organism evidence="2 3">
    <name type="scientific">Macrophomina phaseolina</name>
    <dbReference type="NCBI Taxonomy" id="35725"/>
    <lineage>
        <taxon>Eukaryota</taxon>
        <taxon>Fungi</taxon>
        <taxon>Dikarya</taxon>
        <taxon>Ascomycota</taxon>
        <taxon>Pezizomycotina</taxon>
        <taxon>Dothideomycetes</taxon>
        <taxon>Dothideomycetes incertae sedis</taxon>
        <taxon>Botryosphaeriales</taxon>
        <taxon>Botryosphaeriaceae</taxon>
        <taxon>Macrophomina</taxon>
    </lineage>
</organism>
<proteinExistence type="predicted"/>
<protein>
    <submittedName>
        <fullName evidence="2">Mitochondrial protein-like protein Fmp25</fullName>
    </submittedName>
</protein>